<accession>A0A2T0TRT8</accession>
<evidence type="ECO:0000313" key="2">
    <source>
        <dbReference type="Proteomes" id="UP000239210"/>
    </source>
</evidence>
<protein>
    <recommendedName>
        <fullName evidence="3">CYTH domain-containing protein</fullName>
    </recommendedName>
</protein>
<organism evidence="1 2">
    <name type="scientific">Geodermatophilus tzadiensis</name>
    <dbReference type="NCBI Taxonomy" id="1137988"/>
    <lineage>
        <taxon>Bacteria</taxon>
        <taxon>Bacillati</taxon>
        <taxon>Actinomycetota</taxon>
        <taxon>Actinomycetes</taxon>
        <taxon>Geodermatophilales</taxon>
        <taxon>Geodermatophilaceae</taxon>
        <taxon>Geodermatophilus</taxon>
    </lineage>
</organism>
<name>A0A2T0TRT8_9ACTN</name>
<comment type="caution">
    <text evidence="1">The sequence shown here is derived from an EMBL/GenBank/DDBJ whole genome shotgun (WGS) entry which is preliminary data.</text>
</comment>
<evidence type="ECO:0000313" key="1">
    <source>
        <dbReference type="EMBL" id="PRY48369.1"/>
    </source>
</evidence>
<evidence type="ECO:0008006" key="3">
    <source>
        <dbReference type="Google" id="ProtNLM"/>
    </source>
</evidence>
<gene>
    <name evidence="1" type="ORF">LY71_1096</name>
</gene>
<reference evidence="1 2" key="1">
    <citation type="submission" date="2018-03" db="EMBL/GenBank/DDBJ databases">
        <title>Genomic Encyclopedia of Archaeal and Bacterial Type Strains, Phase II (KMG-II): from individual species to whole genera.</title>
        <authorList>
            <person name="Goeker M."/>
        </authorList>
    </citation>
    <scope>NUCLEOTIDE SEQUENCE [LARGE SCALE GENOMIC DNA]</scope>
    <source>
        <strain evidence="1 2">DSM 45416</strain>
    </source>
</reference>
<keyword evidence="2" id="KW-1185">Reference proteome</keyword>
<dbReference type="Proteomes" id="UP000239210">
    <property type="component" value="Unassembled WGS sequence"/>
</dbReference>
<dbReference type="OrthoDB" id="4149797at2"/>
<proteinExistence type="predicted"/>
<dbReference type="EMBL" id="PVTG01000009">
    <property type="protein sequence ID" value="PRY48369.1"/>
    <property type="molecule type" value="Genomic_DNA"/>
</dbReference>
<dbReference type="AlphaFoldDB" id="A0A2T0TRT8"/>
<sequence>MRFDGVEIKVTLGRDLTGQAVEELQLPAEDPWQIWFWEDVTPGDGPGTPLLDRGVILRARDKARGDDDATIKLRPCRRSQLTDRWLATTKGKTGGEEWELKLEADWSGERRVLAASYSYDRPGGLVREAGQGNRPVQDLFTADQLLFLQDCSGTAINLATLTALPPVTATRWKDVPAAPHGLDPRAERWTVGDLDFLELSVVADLGQASRRQAELTAFLWSRGLAIGAQQQNKTRQVLEHLMARAVEPTSTGRPVEHR</sequence>
<dbReference type="RefSeq" id="WP_106278004.1">
    <property type="nucleotide sequence ID" value="NZ_PVTG01000009.1"/>
</dbReference>